<feature type="compositionally biased region" description="Polar residues" evidence="8">
    <location>
        <begin position="538"/>
        <end position="548"/>
    </location>
</feature>
<evidence type="ECO:0000259" key="9">
    <source>
        <dbReference type="PROSITE" id="PS50991"/>
    </source>
</evidence>
<dbReference type="InterPro" id="IPR013785">
    <property type="entry name" value="Aldolase_TIM"/>
</dbReference>
<dbReference type="InterPro" id="IPR054691">
    <property type="entry name" value="LeuA/HCS_post-cat"/>
</dbReference>
<dbReference type="GO" id="GO:0003852">
    <property type="term" value="F:2-isopropylmalate synthase activity"/>
    <property type="evidence" value="ECO:0007669"/>
    <property type="project" value="UniProtKB-EC"/>
</dbReference>
<dbReference type="EC" id="2.3.3.13" evidence="2"/>
<evidence type="ECO:0000256" key="6">
    <source>
        <dbReference type="ARBA" id="ARBA00023304"/>
    </source>
</evidence>
<keyword evidence="6" id="KW-0100">Branched-chain amino acid biosynthesis</keyword>
<dbReference type="PROSITE" id="PS50991">
    <property type="entry name" value="PYR_CT"/>
    <property type="match status" value="1"/>
</dbReference>
<evidence type="ECO:0000313" key="11">
    <source>
        <dbReference type="Proteomes" id="UP000290289"/>
    </source>
</evidence>
<dbReference type="InterPro" id="IPR004330">
    <property type="entry name" value="FAR1_DNA_bnd_dom"/>
</dbReference>
<accession>A0A498JR76</accession>
<dbReference type="PANTHER" id="PTHR10277:SF9">
    <property type="entry name" value="2-ISOPROPYLMALATE SYNTHASE 1, CHLOROPLASTIC-RELATED"/>
    <property type="match status" value="1"/>
</dbReference>
<evidence type="ECO:0000256" key="1">
    <source>
        <dbReference type="ARBA" id="ARBA00004689"/>
    </source>
</evidence>
<keyword evidence="3" id="KW-0432">Leucine biosynthesis</keyword>
<evidence type="ECO:0000256" key="7">
    <source>
        <dbReference type="SAM" id="Coils"/>
    </source>
</evidence>
<dbReference type="InterPro" id="IPR002034">
    <property type="entry name" value="AIPM/Hcit_synth_CS"/>
</dbReference>
<comment type="caution">
    <text evidence="10">The sequence shown here is derived from an EMBL/GenBank/DDBJ whole genome shotgun (WGS) entry which is preliminary data.</text>
</comment>
<dbReference type="GO" id="GO:0010177">
    <property type="term" value="F:methylthioalkylmalate synthase activity"/>
    <property type="evidence" value="ECO:0007669"/>
    <property type="project" value="UniProtKB-ARBA"/>
</dbReference>
<dbReference type="Pfam" id="PF00682">
    <property type="entry name" value="HMGL-like"/>
    <property type="match status" value="1"/>
</dbReference>
<evidence type="ECO:0000256" key="4">
    <source>
        <dbReference type="ARBA" id="ARBA00022605"/>
    </source>
</evidence>
<dbReference type="PANTHER" id="PTHR10277">
    <property type="entry name" value="HOMOCITRATE SYNTHASE-RELATED"/>
    <property type="match status" value="1"/>
</dbReference>
<dbReference type="Proteomes" id="UP000290289">
    <property type="component" value="Chromosome 5"/>
</dbReference>
<dbReference type="FunFam" id="1.10.238.260:FF:000001">
    <property type="entry name" value="2-isopropylmalate synthase"/>
    <property type="match status" value="1"/>
</dbReference>
<dbReference type="AlphaFoldDB" id="A0A498JR76"/>
<dbReference type="GO" id="GO:0009507">
    <property type="term" value="C:chloroplast"/>
    <property type="evidence" value="ECO:0007669"/>
    <property type="project" value="TreeGrafter"/>
</dbReference>
<proteinExistence type="predicted"/>
<dbReference type="SUPFAM" id="SSF51569">
    <property type="entry name" value="Aldolase"/>
    <property type="match status" value="1"/>
</dbReference>
<protein>
    <recommendedName>
        <fullName evidence="2">2-isopropylmalate synthase</fullName>
        <ecNumber evidence="2">2.3.3.13</ecNumber>
    </recommendedName>
</protein>
<keyword evidence="5" id="KW-0808">Transferase</keyword>
<dbReference type="CDD" id="cd07940">
    <property type="entry name" value="DRE_TIM_IPMS"/>
    <property type="match status" value="1"/>
</dbReference>
<dbReference type="EMBL" id="RDQH01000331">
    <property type="protein sequence ID" value="RXH97930.1"/>
    <property type="molecule type" value="Genomic_DNA"/>
</dbReference>
<keyword evidence="4" id="KW-0028">Amino-acid biosynthesis</keyword>
<dbReference type="PROSITE" id="PS00815">
    <property type="entry name" value="AIPM_HOMOCIT_SYNTH_1"/>
    <property type="match status" value="1"/>
</dbReference>
<evidence type="ECO:0000256" key="5">
    <source>
        <dbReference type="ARBA" id="ARBA00022679"/>
    </source>
</evidence>
<dbReference type="GO" id="GO:0019761">
    <property type="term" value="P:glucosinolate biosynthetic process"/>
    <property type="evidence" value="ECO:0007669"/>
    <property type="project" value="UniProtKB-ARBA"/>
</dbReference>
<feature type="domain" description="Pyruvate carboxyltransferase" evidence="9">
    <location>
        <begin position="80"/>
        <end position="353"/>
    </location>
</feature>
<name>A0A498JR76_MALDO</name>
<evidence type="ECO:0000256" key="3">
    <source>
        <dbReference type="ARBA" id="ARBA00022430"/>
    </source>
</evidence>
<dbReference type="GO" id="GO:0009098">
    <property type="term" value="P:L-leucine biosynthetic process"/>
    <property type="evidence" value="ECO:0007669"/>
    <property type="project" value="UniProtKB-KW"/>
</dbReference>
<gene>
    <name evidence="10" type="ORF">DVH24_010255</name>
</gene>
<comment type="pathway">
    <text evidence="1">Amino-acid biosynthesis; L-leucine biosynthesis; L-leucine from 3-methyl-2-oxobutanoate: step 1/4.</text>
</comment>
<dbReference type="InterPro" id="IPR050073">
    <property type="entry name" value="2-IPM_HCS-like"/>
</dbReference>
<keyword evidence="11" id="KW-1185">Reference proteome</keyword>
<dbReference type="PROSITE" id="PS00816">
    <property type="entry name" value="AIPM_HOMOCIT_SYNTH_2"/>
    <property type="match status" value="1"/>
</dbReference>
<feature type="coiled-coil region" evidence="7">
    <location>
        <begin position="688"/>
        <end position="722"/>
    </location>
</feature>
<dbReference type="STRING" id="3750.A0A498JR76"/>
<dbReference type="Pfam" id="PF22617">
    <property type="entry name" value="HCS_D2"/>
    <property type="match status" value="1"/>
</dbReference>
<dbReference type="Pfam" id="PF03101">
    <property type="entry name" value="FAR1"/>
    <property type="match status" value="1"/>
</dbReference>
<dbReference type="Gene3D" id="1.10.238.260">
    <property type="match status" value="1"/>
</dbReference>
<dbReference type="InterPro" id="IPR000891">
    <property type="entry name" value="PYR_CT"/>
</dbReference>
<dbReference type="FunFam" id="3.20.20.70:FF:000010">
    <property type="entry name" value="2-isopropylmalate synthase"/>
    <property type="match status" value="1"/>
</dbReference>
<dbReference type="NCBIfam" id="NF002086">
    <property type="entry name" value="PRK00915.1-3"/>
    <property type="match status" value="1"/>
</dbReference>
<dbReference type="Gene3D" id="3.20.20.70">
    <property type="entry name" value="Aldolase class I"/>
    <property type="match status" value="1"/>
</dbReference>
<keyword evidence="7" id="KW-0175">Coiled coil</keyword>
<organism evidence="10 11">
    <name type="scientific">Malus domestica</name>
    <name type="common">Apple</name>
    <name type="synonym">Pyrus malus</name>
    <dbReference type="NCBI Taxonomy" id="3750"/>
    <lineage>
        <taxon>Eukaryota</taxon>
        <taxon>Viridiplantae</taxon>
        <taxon>Streptophyta</taxon>
        <taxon>Embryophyta</taxon>
        <taxon>Tracheophyta</taxon>
        <taxon>Spermatophyta</taxon>
        <taxon>Magnoliopsida</taxon>
        <taxon>eudicotyledons</taxon>
        <taxon>Gunneridae</taxon>
        <taxon>Pentapetalae</taxon>
        <taxon>rosids</taxon>
        <taxon>fabids</taxon>
        <taxon>Rosales</taxon>
        <taxon>Rosaceae</taxon>
        <taxon>Amygdaloideae</taxon>
        <taxon>Maleae</taxon>
        <taxon>Malus</taxon>
    </lineage>
</organism>
<sequence length="752" mass="83922">MAFSAENLLFIASTSPVSIIRHSKPTNSNIDTTLLPKPSSLFPLSQQRAILRTNKRCSALSQSPTHPEYIPNRIPNENYVRVVDTTLRDGEQAAGASMTRLEKLAIAHQLAKLRVDVIEAGFPASSKYDSETVKRIAKEVGSRVDECGYVPVISAYCRCVRSDVDAAWESVKDATRPRLCIFISTSEIHMKYKLNKTADQVLELAKESVRYARSLGAQDITFVCEDAGRSEKEFLYRIYGEAIKAGATTLTFTDTVGYNFPSEVEQFVKDLKANVIGIENAILSMHCHNDFGLANANTIAGAYAGARQVEVTINGIGERAGNASLEEFVMAVKTRGKDILGGLHTGINTKHIIATSKMVEEYSGLSVQPHKAIVGANIFSHASGIHQDGVLKNKSTYEIILAEDIGYVHSNDDGIVLGKHSGRHALKSRLLQLGHDLDEKKFHEVFEHFKSLAETKKSLTNEDLESLVYQQITYLLQGRVQTTAYIVETFRSYNKMGDNRLLLFKTPNKMTADPTPMESEADLNKPVVESSVERDVPNNESGEMLDSNNGTELIENEVNGILEPYVGMEFDSEEAVKEYYDAYATRVGFRIRVGNFHRSNRDGSINSRKFLCNKEGFRNNKKSKRGEVRRSREETREGCKAMIMARKEKSGKWVVTKLEIRHCHPMWISRGKKVTIPAPSQDEKDKKIRELSAELYRANQQLAECRKTLEMVLKELKGMKAKCSYARMRFLVPADAILFHTGADIGVSIGIG</sequence>
<feature type="region of interest" description="Disordered" evidence="8">
    <location>
        <begin position="511"/>
        <end position="548"/>
    </location>
</feature>
<evidence type="ECO:0000256" key="8">
    <source>
        <dbReference type="SAM" id="MobiDB-lite"/>
    </source>
</evidence>
<reference evidence="10 11" key="1">
    <citation type="submission" date="2018-10" db="EMBL/GenBank/DDBJ databases">
        <title>A high-quality apple genome assembly.</title>
        <authorList>
            <person name="Hu J."/>
        </authorList>
    </citation>
    <scope>NUCLEOTIDE SEQUENCE [LARGE SCALE GENOMIC DNA]</scope>
    <source>
        <strain evidence="11">cv. HFTH1</strain>
        <tissue evidence="10">Young leaf</tissue>
    </source>
</reference>
<evidence type="ECO:0000256" key="2">
    <source>
        <dbReference type="ARBA" id="ARBA00012973"/>
    </source>
</evidence>
<evidence type="ECO:0000313" key="10">
    <source>
        <dbReference type="EMBL" id="RXH97930.1"/>
    </source>
</evidence>